<dbReference type="InterPro" id="IPR008145">
    <property type="entry name" value="GK/Ca_channel_bsu"/>
</dbReference>
<dbReference type="SMART" id="SM00072">
    <property type="entry name" value="GuKc"/>
    <property type="match status" value="1"/>
</dbReference>
<evidence type="ECO:0000313" key="8">
    <source>
        <dbReference type="EMBL" id="NKY50988.1"/>
    </source>
</evidence>
<sequence length="191" mass="20541">MSGTLVAVVGPSGAGKDSVIGFARERFAADPRIVFPQRVITRPAGPDEDNLSVTPARFAELDSLGEFALAWNAHGLRYGVLAEVVEQVGSGKVAVVNVSRSVLPQLAQRFTRSDVVRVSASESIRRERLARRGREQQQAVEARVVRPDPVPDFDADLEIVNDGPLATAGDRLVEFVADLARTCAGNLRPTV</sequence>
<name>A0A846Y133_9NOCA</name>
<comment type="function">
    <text evidence="6">Catalyzes the phosphorylation of ribose 1,5-bisphosphate to 5-phospho-D-ribosyl alpha-1-diphosphate (PRPP).</text>
</comment>
<dbReference type="InterPro" id="IPR012699">
    <property type="entry name" value="PhnN"/>
</dbReference>
<accession>A0A846Y133</accession>
<evidence type="ECO:0000256" key="3">
    <source>
        <dbReference type="ARBA" id="ARBA00022679"/>
    </source>
</evidence>
<dbReference type="GO" id="GO:0006015">
    <property type="term" value="P:5-phosphoribose 1-diphosphate biosynthetic process"/>
    <property type="evidence" value="ECO:0007669"/>
    <property type="project" value="UniProtKB-UniRule"/>
</dbReference>
<feature type="binding site" evidence="6">
    <location>
        <begin position="10"/>
        <end position="17"/>
    </location>
    <ligand>
        <name>ATP</name>
        <dbReference type="ChEBI" id="CHEBI:30616"/>
    </ligand>
</feature>
<evidence type="ECO:0000256" key="4">
    <source>
        <dbReference type="ARBA" id="ARBA00022741"/>
    </source>
</evidence>
<proteinExistence type="inferred from homology"/>
<dbReference type="AlphaFoldDB" id="A0A846Y133"/>
<keyword evidence="5 6" id="KW-0067">ATP-binding</keyword>
<evidence type="ECO:0000259" key="7">
    <source>
        <dbReference type="SMART" id="SM00072"/>
    </source>
</evidence>
<dbReference type="RefSeq" id="WP_067873656.1">
    <property type="nucleotide sequence ID" value="NZ_JAAXOP010000005.1"/>
</dbReference>
<evidence type="ECO:0000256" key="1">
    <source>
        <dbReference type="ARBA" id="ARBA00000373"/>
    </source>
</evidence>
<evidence type="ECO:0000256" key="5">
    <source>
        <dbReference type="ARBA" id="ARBA00022840"/>
    </source>
</evidence>
<dbReference type="GO" id="GO:0005524">
    <property type="term" value="F:ATP binding"/>
    <property type="evidence" value="ECO:0007669"/>
    <property type="project" value="UniProtKB-KW"/>
</dbReference>
<keyword evidence="9" id="KW-1185">Reference proteome</keyword>
<comment type="pathway">
    <text evidence="2 6">Metabolic intermediate biosynthesis; 5-phospho-alpha-D-ribose 1-diphosphate biosynthesis; 5-phospho-alpha-D-ribose 1-diphosphate from D-ribose 5-phosphate (route II): step 3/3.</text>
</comment>
<comment type="similarity">
    <text evidence="6">Belongs to the ribose 1,5-bisphosphokinase family.</text>
</comment>
<dbReference type="HAMAP" id="MF_00836">
    <property type="entry name" value="PhnN"/>
    <property type="match status" value="1"/>
</dbReference>
<keyword evidence="3 6" id="KW-0808">Transferase</keyword>
<dbReference type="UniPathway" id="UPA00087">
    <property type="reaction ID" value="UER00175"/>
</dbReference>
<comment type="catalytic activity">
    <reaction evidence="1 6">
        <text>alpha-D-ribose 1,5-bisphosphate + ATP = 5-phospho-alpha-D-ribose 1-diphosphate + ADP</text>
        <dbReference type="Rhea" id="RHEA:20109"/>
        <dbReference type="ChEBI" id="CHEBI:30616"/>
        <dbReference type="ChEBI" id="CHEBI:58017"/>
        <dbReference type="ChEBI" id="CHEBI:68688"/>
        <dbReference type="ChEBI" id="CHEBI:456216"/>
        <dbReference type="EC" id="2.7.4.23"/>
    </reaction>
</comment>
<evidence type="ECO:0000313" key="9">
    <source>
        <dbReference type="Proteomes" id="UP000565711"/>
    </source>
</evidence>
<protein>
    <recommendedName>
        <fullName evidence="6">Ribose 1,5-bisphosphate phosphokinase PhnN</fullName>
        <ecNumber evidence="6">2.7.4.23</ecNumber>
    </recommendedName>
    <alternativeName>
        <fullName evidence="6">Ribose 1,5-bisphosphokinase</fullName>
    </alternativeName>
</protein>
<dbReference type="EMBL" id="JAAXOP010000005">
    <property type="protein sequence ID" value="NKY50988.1"/>
    <property type="molecule type" value="Genomic_DNA"/>
</dbReference>
<dbReference type="EC" id="2.7.4.23" evidence="6"/>
<feature type="domain" description="Guanylate kinase/L-type calcium channel beta subunit" evidence="7">
    <location>
        <begin position="2"/>
        <end position="180"/>
    </location>
</feature>
<reference evidence="8 9" key="1">
    <citation type="submission" date="2020-04" db="EMBL/GenBank/DDBJ databases">
        <title>MicrobeNet Type strains.</title>
        <authorList>
            <person name="Nicholson A.C."/>
        </authorList>
    </citation>
    <scope>NUCLEOTIDE SEQUENCE [LARGE SCALE GENOMIC DNA]</scope>
    <source>
        <strain evidence="8 9">JCM 12354</strain>
    </source>
</reference>
<keyword evidence="4 6" id="KW-0547">Nucleotide-binding</keyword>
<organism evidence="8 9">
    <name type="scientific">Nocardia vermiculata</name>
    <dbReference type="NCBI Taxonomy" id="257274"/>
    <lineage>
        <taxon>Bacteria</taxon>
        <taxon>Bacillati</taxon>
        <taxon>Actinomycetota</taxon>
        <taxon>Actinomycetes</taxon>
        <taxon>Mycobacteriales</taxon>
        <taxon>Nocardiaceae</taxon>
        <taxon>Nocardia</taxon>
    </lineage>
</organism>
<dbReference type="SUPFAM" id="SSF52540">
    <property type="entry name" value="P-loop containing nucleoside triphosphate hydrolases"/>
    <property type="match status" value="1"/>
</dbReference>
<keyword evidence="8" id="KW-0418">Kinase</keyword>
<dbReference type="Proteomes" id="UP000565711">
    <property type="component" value="Unassembled WGS sequence"/>
</dbReference>
<comment type="caution">
    <text evidence="8">The sequence shown here is derived from an EMBL/GenBank/DDBJ whole genome shotgun (WGS) entry which is preliminary data.</text>
</comment>
<evidence type="ECO:0000256" key="2">
    <source>
        <dbReference type="ARBA" id="ARBA00005069"/>
    </source>
</evidence>
<dbReference type="InterPro" id="IPR027417">
    <property type="entry name" value="P-loop_NTPase"/>
</dbReference>
<dbReference type="Gene3D" id="3.40.50.300">
    <property type="entry name" value="P-loop containing nucleotide triphosphate hydrolases"/>
    <property type="match status" value="1"/>
</dbReference>
<dbReference type="NCBIfam" id="TIGR02322">
    <property type="entry name" value="phosphon_PhnN"/>
    <property type="match status" value="1"/>
</dbReference>
<evidence type="ECO:0000256" key="6">
    <source>
        <dbReference type="HAMAP-Rule" id="MF_00836"/>
    </source>
</evidence>
<dbReference type="GO" id="GO:0033863">
    <property type="term" value="F:ribose 1,5-bisphosphate phosphokinase activity"/>
    <property type="evidence" value="ECO:0007669"/>
    <property type="project" value="UniProtKB-UniRule"/>
</dbReference>
<dbReference type="GO" id="GO:0019634">
    <property type="term" value="P:organic phosphonate metabolic process"/>
    <property type="evidence" value="ECO:0007669"/>
    <property type="project" value="UniProtKB-UniRule"/>
</dbReference>
<gene>
    <name evidence="6 8" type="primary">phnN</name>
    <name evidence="8" type="ORF">HGA08_12275</name>
</gene>